<feature type="transmembrane region" description="Helical" evidence="8">
    <location>
        <begin position="321"/>
        <end position="342"/>
    </location>
</feature>
<dbReference type="CDD" id="cd17320">
    <property type="entry name" value="MFS_MdfA_MDR_like"/>
    <property type="match status" value="1"/>
</dbReference>
<dbReference type="PANTHER" id="PTHR23502:SF132">
    <property type="entry name" value="POLYAMINE TRANSPORTER 2-RELATED"/>
    <property type="match status" value="1"/>
</dbReference>
<keyword evidence="7 8" id="KW-0472">Membrane</keyword>
<feature type="transmembrane region" description="Helical" evidence="8">
    <location>
        <begin position="383"/>
        <end position="403"/>
    </location>
</feature>
<feature type="transmembrane region" description="Helical" evidence="8">
    <location>
        <begin position="21"/>
        <end position="44"/>
    </location>
</feature>
<evidence type="ECO:0000256" key="2">
    <source>
        <dbReference type="ARBA" id="ARBA00006236"/>
    </source>
</evidence>
<keyword evidence="5 8" id="KW-0812">Transmembrane</keyword>
<proteinExistence type="inferred from homology"/>
<dbReference type="Gene3D" id="1.20.1720.10">
    <property type="entry name" value="Multidrug resistance protein D"/>
    <property type="match status" value="1"/>
</dbReference>
<protein>
    <recommendedName>
        <fullName evidence="8">Bcr/CflA family efflux transporter</fullName>
    </recommendedName>
</protein>
<keyword evidence="8" id="KW-0997">Cell inner membrane</keyword>
<evidence type="ECO:0000259" key="9">
    <source>
        <dbReference type="PROSITE" id="PS50850"/>
    </source>
</evidence>
<evidence type="ECO:0000256" key="6">
    <source>
        <dbReference type="ARBA" id="ARBA00022989"/>
    </source>
</evidence>
<feature type="transmembrane region" description="Helical" evidence="8">
    <location>
        <begin position="64"/>
        <end position="80"/>
    </location>
</feature>
<gene>
    <name evidence="10" type="ORF">HNP32_000330</name>
</gene>
<keyword evidence="6 8" id="KW-1133">Transmembrane helix</keyword>
<dbReference type="EMBL" id="JACHKY010000001">
    <property type="protein sequence ID" value="MBB4796616.1"/>
    <property type="molecule type" value="Genomic_DNA"/>
</dbReference>
<dbReference type="AlphaFoldDB" id="A0A7W7ILN5"/>
<dbReference type="PANTHER" id="PTHR23502">
    <property type="entry name" value="MAJOR FACILITATOR SUPERFAMILY"/>
    <property type="match status" value="1"/>
</dbReference>
<dbReference type="InterPro" id="IPR004812">
    <property type="entry name" value="Efflux_drug-R_Bcr/CmlA"/>
</dbReference>
<evidence type="ECO:0000313" key="11">
    <source>
        <dbReference type="Proteomes" id="UP000539957"/>
    </source>
</evidence>
<feature type="transmembrane region" description="Helical" evidence="8">
    <location>
        <begin position="263"/>
        <end position="282"/>
    </location>
</feature>
<evidence type="ECO:0000256" key="3">
    <source>
        <dbReference type="ARBA" id="ARBA00022448"/>
    </source>
</evidence>
<evidence type="ECO:0000313" key="10">
    <source>
        <dbReference type="EMBL" id="MBB4796616.1"/>
    </source>
</evidence>
<comment type="caution">
    <text evidence="10">The sequence shown here is derived from an EMBL/GenBank/DDBJ whole genome shotgun (WGS) entry which is preliminary data.</text>
</comment>
<dbReference type="InterPro" id="IPR011701">
    <property type="entry name" value="MFS"/>
</dbReference>
<keyword evidence="4" id="KW-1003">Cell membrane</keyword>
<evidence type="ECO:0000256" key="1">
    <source>
        <dbReference type="ARBA" id="ARBA00004651"/>
    </source>
</evidence>
<dbReference type="SUPFAM" id="SSF103473">
    <property type="entry name" value="MFS general substrate transporter"/>
    <property type="match status" value="1"/>
</dbReference>
<evidence type="ECO:0000256" key="8">
    <source>
        <dbReference type="RuleBase" id="RU365088"/>
    </source>
</evidence>
<comment type="subcellular location">
    <subcellularLocation>
        <location evidence="8">Cell inner membrane</location>
        <topology evidence="8">Multi-pass membrane protein</topology>
    </subcellularLocation>
    <subcellularLocation>
        <location evidence="1">Cell membrane</location>
        <topology evidence="1">Multi-pass membrane protein</topology>
    </subcellularLocation>
</comment>
<feature type="transmembrane region" description="Helical" evidence="8">
    <location>
        <begin position="233"/>
        <end position="251"/>
    </location>
</feature>
<sequence length="422" mass="44877">MTSAPTTSPSSPGAAAPKGPGFAEFVCLIAIMMAMNALAIDAMLPALPHIGEDLGVANENTRQWVITAYLLGFGGAQLFYGPLSDRYGRRPVLFVGIGLYVLFSILAAFAASFELLILSRIGMGLGSAATRVLAVSIVRDRYSGRTMARVMSLSFLVFLGVPILAPTVGQLIMLVAPWRWIFGFFALFGGSFLIWAALRLPETLHPEDRMPINVKRIAGAFGQALTSRLGMGYTLAMTAISGALFAFINSSQQIFFDVFKSPGLFTTVFALVAGGIALASVLNSRLVERLGTRLIAHTALFGFIGFSLLHAVIAWMGHDSLWMFAVLQACKMFCFGFIAGNFGSMAMEPMGHIAGTAASAQGFISTIGGALLGFWIGQQFDGSTVPMTVGFAVLGVVALLLVLTAEKGRLFKAHHLRPVTAS</sequence>
<dbReference type="InterPro" id="IPR036259">
    <property type="entry name" value="MFS_trans_sf"/>
</dbReference>
<organism evidence="10 11">
    <name type="scientific">Brevundimonas bullata</name>
    <dbReference type="NCBI Taxonomy" id="13160"/>
    <lineage>
        <taxon>Bacteria</taxon>
        <taxon>Pseudomonadati</taxon>
        <taxon>Pseudomonadota</taxon>
        <taxon>Alphaproteobacteria</taxon>
        <taxon>Caulobacterales</taxon>
        <taxon>Caulobacteraceae</taxon>
        <taxon>Brevundimonas</taxon>
    </lineage>
</organism>
<keyword evidence="3 8" id="KW-0813">Transport</keyword>
<feature type="transmembrane region" description="Helical" evidence="8">
    <location>
        <begin position="180"/>
        <end position="200"/>
    </location>
</feature>
<dbReference type="Proteomes" id="UP000539957">
    <property type="component" value="Unassembled WGS sequence"/>
</dbReference>
<feature type="transmembrane region" description="Helical" evidence="8">
    <location>
        <begin position="92"/>
        <end position="111"/>
    </location>
</feature>
<evidence type="ECO:0000256" key="4">
    <source>
        <dbReference type="ARBA" id="ARBA00022475"/>
    </source>
</evidence>
<accession>A0A7W7ILN5</accession>
<name>A0A7W7ILN5_9CAUL</name>
<dbReference type="GO" id="GO:0042910">
    <property type="term" value="F:xenobiotic transmembrane transporter activity"/>
    <property type="evidence" value="ECO:0007669"/>
    <property type="project" value="InterPro"/>
</dbReference>
<dbReference type="GO" id="GO:0005886">
    <property type="term" value="C:plasma membrane"/>
    <property type="evidence" value="ECO:0007669"/>
    <property type="project" value="UniProtKB-SubCell"/>
</dbReference>
<feature type="transmembrane region" description="Helical" evidence="8">
    <location>
        <begin position="294"/>
        <end position="315"/>
    </location>
</feature>
<feature type="transmembrane region" description="Helical" evidence="8">
    <location>
        <begin position="354"/>
        <end position="377"/>
    </location>
</feature>
<dbReference type="OrthoDB" id="9800416at2"/>
<keyword evidence="11" id="KW-1185">Reference proteome</keyword>
<dbReference type="PROSITE" id="PS50850">
    <property type="entry name" value="MFS"/>
    <property type="match status" value="1"/>
</dbReference>
<evidence type="ECO:0000256" key="5">
    <source>
        <dbReference type="ARBA" id="ARBA00022692"/>
    </source>
</evidence>
<dbReference type="GO" id="GO:1990961">
    <property type="term" value="P:xenobiotic detoxification by transmembrane export across the plasma membrane"/>
    <property type="evidence" value="ECO:0007669"/>
    <property type="project" value="InterPro"/>
</dbReference>
<feature type="transmembrane region" description="Helical" evidence="8">
    <location>
        <begin position="150"/>
        <end position="174"/>
    </location>
</feature>
<evidence type="ECO:0000256" key="7">
    <source>
        <dbReference type="ARBA" id="ARBA00023136"/>
    </source>
</evidence>
<dbReference type="InterPro" id="IPR020846">
    <property type="entry name" value="MFS_dom"/>
</dbReference>
<comment type="similarity">
    <text evidence="2 8">Belongs to the major facilitator superfamily. Bcr/CmlA family.</text>
</comment>
<feature type="domain" description="Major facilitator superfamily (MFS) profile" evidence="9">
    <location>
        <begin position="25"/>
        <end position="407"/>
    </location>
</feature>
<dbReference type="Pfam" id="PF07690">
    <property type="entry name" value="MFS_1"/>
    <property type="match status" value="1"/>
</dbReference>
<dbReference type="NCBIfam" id="TIGR00710">
    <property type="entry name" value="efflux_Bcr_CflA"/>
    <property type="match status" value="1"/>
</dbReference>
<dbReference type="RefSeq" id="WP_114817617.1">
    <property type="nucleotide sequence ID" value="NZ_CP139996.1"/>
</dbReference>
<feature type="transmembrane region" description="Helical" evidence="8">
    <location>
        <begin position="117"/>
        <end position="138"/>
    </location>
</feature>
<reference evidence="10 11" key="1">
    <citation type="submission" date="2020-08" db="EMBL/GenBank/DDBJ databases">
        <title>Functional genomics of gut bacteria from endangered species of beetles.</title>
        <authorList>
            <person name="Carlos-Shanley C."/>
        </authorList>
    </citation>
    <scope>NUCLEOTIDE SEQUENCE [LARGE SCALE GENOMIC DNA]</scope>
    <source>
        <strain evidence="10 11">S00123</strain>
    </source>
</reference>